<dbReference type="FunFam" id="2.40.10.10:FF:000054">
    <property type="entry name" value="Complement C1r subcomponent"/>
    <property type="match status" value="1"/>
</dbReference>
<evidence type="ECO:0000259" key="24">
    <source>
        <dbReference type="PROSITE" id="PS50240"/>
    </source>
</evidence>
<dbReference type="PROSITE" id="PS00134">
    <property type="entry name" value="TRYPSIN_HIS"/>
    <property type="match status" value="1"/>
</dbReference>
<dbReference type="SUPFAM" id="SSF57535">
    <property type="entry name" value="Complement control module/SCR domain"/>
    <property type="match status" value="2"/>
</dbReference>
<dbReference type="GO" id="GO:0005509">
    <property type="term" value="F:calcium ion binding"/>
    <property type="evidence" value="ECO:0007669"/>
    <property type="project" value="InterPro"/>
</dbReference>
<feature type="active site" description="Charge relay system" evidence="16">
    <location>
        <position position="515"/>
    </location>
</feature>
<dbReference type="PANTHER" id="PTHR24255">
    <property type="entry name" value="COMPLEMENT COMPONENT 1, S SUBCOMPONENT-RELATED"/>
    <property type="match status" value="1"/>
</dbReference>
<evidence type="ECO:0000256" key="2">
    <source>
        <dbReference type="ARBA" id="ARBA00022525"/>
    </source>
</evidence>
<feature type="disulfide bond" evidence="17">
    <location>
        <begin position="687"/>
        <end position="719"/>
    </location>
</feature>
<evidence type="ECO:0000256" key="20">
    <source>
        <dbReference type="PROSITE-ProRule" id="PRU00059"/>
    </source>
</evidence>
<keyword evidence="19" id="KW-0106">Calcium</keyword>
<evidence type="ECO:0000256" key="14">
    <source>
        <dbReference type="ARBA" id="ARBA00023278"/>
    </source>
</evidence>
<dbReference type="Gene3D" id="2.10.25.10">
    <property type="entry name" value="Laminin"/>
    <property type="match status" value="1"/>
</dbReference>
<feature type="binding site" evidence="19">
    <location>
        <position position="129"/>
    </location>
    <ligand>
        <name>Ca(2+)</name>
        <dbReference type="ChEBI" id="CHEBI:29108"/>
        <label>1</label>
    </ligand>
</feature>
<evidence type="ECO:0000256" key="6">
    <source>
        <dbReference type="ARBA" id="ARBA00022670"/>
    </source>
</evidence>
<feature type="binding site" evidence="19">
    <location>
        <position position="254"/>
    </location>
    <ligand>
        <name>Ca(2+)</name>
        <dbReference type="ChEBI" id="CHEBI:29108"/>
        <label>3</label>
    </ligand>
</feature>
<evidence type="ECO:0000256" key="16">
    <source>
        <dbReference type="PIRSR" id="PIRSR001155-1"/>
    </source>
</evidence>
<feature type="signal peptide" evidence="22">
    <location>
        <begin position="1"/>
        <end position="26"/>
    </location>
</feature>
<dbReference type="CDD" id="cd00033">
    <property type="entry name" value="CCP"/>
    <property type="match status" value="1"/>
</dbReference>
<dbReference type="CDD" id="cd00054">
    <property type="entry name" value="EGF_CA"/>
    <property type="match status" value="1"/>
</dbReference>
<keyword evidence="7 22" id="KW-0732">Signal</keyword>
<feature type="binding site" evidence="19">
    <location>
        <position position="151"/>
    </location>
    <ligand>
        <name>Ca(2+)</name>
        <dbReference type="ChEBI" id="CHEBI:29108"/>
        <label>2</label>
    </ligand>
</feature>
<dbReference type="GO" id="GO:0006508">
    <property type="term" value="P:proteolysis"/>
    <property type="evidence" value="ECO:0007669"/>
    <property type="project" value="UniProtKB-KW"/>
</dbReference>
<dbReference type="Pfam" id="PF12662">
    <property type="entry name" value="cEGF"/>
    <property type="match status" value="1"/>
</dbReference>
<feature type="binding site" evidence="19">
    <location>
        <position position="148"/>
    </location>
    <ligand>
        <name>Ca(2+)</name>
        <dbReference type="ChEBI" id="CHEBI:29108"/>
        <label>2</label>
    </ligand>
</feature>
<dbReference type="GO" id="GO:0005615">
    <property type="term" value="C:extracellular space"/>
    <property type="evidence" value="ECO:0007669"/>
    <property type="project" value="TreeGrafter"/>
</dbReference>
<dbReference type="Proteomes" id="UP000007875">
    <property type="component" value="Unassembled WGS sequence"/>
</dbReference>
<comment type="caution">
    <text evidence="21">Lacks conserved residue(s) required for the propagation of feature annotation.</text>
</comment>
<feature type="binding site" evidence="19">
    <location>
        <position position="131"/>
    </location>
    <ligand>
        <name>Ca(2+)</name>
        <dbReference type="ChEBI" id="CHEBI:29108"/>
        <label>1</label>
    </ligand>
</feature>
<feature type="binding site" evidence="19">
    <location>
        <position position="265"/>
    </location>
    <ligand>
        <name>Ca(2+)</name>
        <dbReference type="ChEBI" id="CHEBI:29108"/>
        <label>3</label>
    </ligand>
</feature>
<dbReference type="Gene3D" id="2.40.10.10">
    <property type="entry name" value="Trypsin-like serine proteases"/>
    <property type="match status" value="1"/>
</dbReference>
<keyword evidence="11" id="KW-0391">Immunity</keyword>
<name>H2YNG0_CIOSA</name>
<dbReference type="PROSITE" id="PS50923">
    <property type="entry name" value="SUSHI"/>
    <property type="match status" value="2"/>
</dbReference>
<evidence type="ECO:0000256" key="9">
    <source>
        <dbReference type="ARBA" id="ARBA00022801"/>
    </source>
</evidence>
<dbReference type="SUPFAM" id="SSF57196">
    <property type="entry name" value="EGF/Laminin"/>
    <property type="match status" value="1"/>
</dbReference>
<evidence type="ECO:0000313" key="26">
    <source>
        <dbReference type="Ensembl" id="ENSCSAVP00000006867.1"/>
    </source>
</evidence>
<keyword evidence="5 21" id="KW-0768">Sushi</keyword>
<evidence type="ECO:0000256" key="12">
    <source>
        <dbReference type="ARBA" id="ARBA00023157"/>
    </source>
</evidence>
<keyword evidence="3" id="KW-0245">EGF-like domain</keyword>
<evidence type="ECO:0000259" key="23">
    <source>
        <dbReference type="PROSITE" id="PS01180"/>
    </source>
</evidence>
<evidence type="ECO:0008006" key="28">
    <source>
        <dbReference type="Google" id="ProtNLM"/>
    </source>
</evidence>
<evidence type="ECO:0000256" key="4">
    <source>
        <dbReference type="ARBA" id="ARBA00022588"/>
    </source>
</evidence>
<dbReference type="InParanoid" id="H2YNG0"/>
<accession>H2YNG0</accession>
<dbReference type="Pfam" id="PF00431">
    <property type="entry name" value="CUB"/>
    <property type="match status" value="2"/>
</dbReference>
<dbReference type="InterPro" id="IPR043504">
    <property type="entry name" value="Peptidase_S1_PA_chymotrypsin"/>
</dbReference>
<reference evidence="27" key="1">
    <citation type="submission" date="2003-08" db="EMBL/GenBank/DDBJ databases">
        <authorList>
            <person name="Birren B."/>
            <person name="Nusbaum C."/>
            <person name="Abebe A."/>
            <person name="Abouelleil A."/>
            <person name="Adekoya E."/>
            <person name="Ait-zahra M."/>
            <person name="Allen N."/>
            <person name="Allen T."/>
            <person name="An P."/>
            <person name="Anderson M."/>
            <person name="Anderson S."/>
            <person name="Arachchi H."/>
            <person name="Armbruster J."/>
            <person name="Bachantsang P."/>
            <person name="Baldwin J."/>
            <person name="Barry A."/>
            <person name="Bayul T."/>
            <person name="Blitshsteyn B."/>
            <person name="Bloom T."/>
            <person name="Blye J."/>
            <person name="Boguslavskiy L."/>
            <person name="Borowsky M."/>
            <person name="Boukhgalter B."/>
            <person name="Brunache A."/>
            <person name="Butler J."/>
            <person name="Calixte N."/>
            <person name="Calvo S."/>
            <person name="Camarata J."/>
            <person name="Campo K."/>
            <person name="Chang J."/>
            <person name="Cheshatsang Y."/>
            <person name="Citroen M."/>
            <person name="Collymore A."/>
            <person name="Considine T."/>
            <person name="Cook A."/>
            <person name="Cooke P."/>
            <person name="Corum B."/>
            <person name="Cuomo C."/>
            <person name="David R."/>
            <person name="Dawoe T."/>
            <person name="Degray S."/>
            <person name="Dodge S."/>
            <person name="Dooley K."/>
            <person name="Dorje P."/>
            <person name="Dorjee K."/>
            <person name="Dorris L."/>
            <person name="Duffey N."/>
            <person name="Dupes A."/>
            <person name="Elkins T."/>
            <person name="Engels R."/>
            <person name="Erickson J."/>
            <person name="Farina A."/>
            <person name="Faro S."/>
            <person name="Ferreira P."/>
            <person name="Fischer H."/>
            <person name="Fitzgerald M."/>
            <person name="Foley K."/>
            <person name="Gage D."/>
            <person name="Galagan J."/>
            <person name="Gearin G."/>
            <person name="Gnerre S."/>
            <person name="Gnirke A."/>
            <person name="Goyette A."/>
            <person name="Graham J."/>
            <person name="Grandbois E."/>
            <person name="Gyaltsen K."/>
            <person name="Hafez N."/>
            <person name="Hagopian D."/>
            <person name="Hagos B."/>
            <person name="Hall J."/>
            <person name="Hatcher B."/>
            <person name="Heller A."/>
            <person name="Higgins H."/>
            <person name="Honan T."/>
            <person name="Horn A."/>
            <person name="Houde N."/>
            <person name="Hughes L."/>
            <person name="Hulme W."/>
            <person name="Husby E."/>
            <person name="Iliev I."/>
            <person name="Jaffe D."/>
            <person name="Jones C."/>
            <person name="Kamal M."/>
            <person name="Kamat A."/>
            <person name="Kamvysselis M."/>
            <person name="Karlsson E."/>
            <person name="Kells C."/>
            <person name="Kieu A."/>
            <person name="Kisner P."/>
            <person name="Kodira C."/>
            <person name="Kulbokas E."/>
            <person name="Labutti K."/>
            <person name="Lama D."/>
            <person name="Landers T."/>
            <person name="Leger J."/>
            <person name="Levine S."/>
            <person name="Lewis D."/>
            <person name="Lewis T."/>
            <person name="Lindblad-toh K."/>
            <person name="Liu X."/>
            <person name="Lokyitsang T."/>
            <person name="Lokyitsang Y."/>
            <person name="Lucien O."/>
            <person name="Lui A."/>
            <person name="Ma L.J."/>
            <person name="Mabbitt R."/>
            <person name="Macdonald J."/>
            <person name="Maclean C."/>
            <person name="Major J."/>
            <person name="Manning J."/>
            <person name="Marabella R."/>
            <person name="Maru K."/>
            <person name="Matthews C."/>
            <person name="Mauceli E."/>
            <person name="Mccarthy M."/>
            <person name="Mcdonough S."/>
            <person name="Mcghee T."/>
            <person name="Meldrim J."/>
            <person name="Meneus L."/>
            <person name="Mesirov J."/>
            <person name="Mihalev A."/>
            <person name="Mihova T."/>
            <person name="Mikkelsen T."/>
            <person name="Mlenga V."/>
            <person name="Moru K."/>
            <person name="Mozes J."/>
            <person name="Mulrain L."/>
            <person name="Munson G."/>
            <person name="Naylor J."/>
            <person name="Newes C."/>
            <person name="Nguyen C."/>
            <person name="Nguyen N."/>
            <person name="Nguyen T."/>
            <person name="Nicol R."/>
            <person name="Nielsen C."/>
            <person name="Nizzari M."/>
            <person name="Norbu C."/>
            <person name="Norbu N."/>
            <person name="O'donnell P."/>
            <person name="Okoawo O."/>
            <person name="O'leary S."/>
            <person name="Omotosho B."/>
            <person name="O'neill K."/>
            <person name="Osman S."/>
            <person name="Parker S."/>
            <person name="Perrin D."/>
            <person name="Phunkhang P."/>
            <person name="Piqani B."/>
            <person name="Purcell S."/>
            <person name="Rachupka T."/>
            <person name="Ramasamy U."/>
            <person name="Rameau R."/>
            <person name="Ray V."/>
            <person name="Raymond C."/>
            <person name="Retta R."/>
            <person name="Richardson S."/>
            <person name="Rise C."/>
            <person name="Rodriguez J."/>
            <person name="Rogers J."/>
            <person name="Rogov P."/>
            <person name="Rutman M."/>
            <person name="Schupbach R."/>
            <person name="Seaman C."/>
            <person name="Settipalli S."/>
            <person name="Sharpe T."/>
            <person name="Sheridan J."/>
            <person name="Sherpa N."/>
            <person name="Shi J."/>
            <person name="Smirnov S."/>
            <person name="Smith C."/>
            <person name="Sougnez C."/>
            <person name="Spencer B."/>
            <person name="Stalker J."/>
            <person name="Stange-thomann N."/>
            <person name="Stavropoulos S."/>
            <person name="Stetson K."/>
            <person name="Stone C."/>
            <person name="Stone S."/>
            <person name="Stubbs M."/>
            <person name="Talamas J."/>
            <person name="Tchuinga P."/>
            <person name="Tenzing P."/>
            <person name="Tesfaye S."/>
            <person name="Theodore J."/>
            <person name="Thoulutsang Y."/>
            <person name="Topham K."/>
            <person name="Towey S."/>
            <person name="Tsamla T."/>
            <person name="Tsomo N."/>
            <person name="Vallee D."/>
            <person name="Vassiliev H."/>
            <person name="Venkataraman V."/>
            <person name="Vinson J."/>
            <person name="Vo A."/>
            <person name="Wade C."/>
            <person name="Wang S."/>
            <person name="Wangchuk T."/>
            <person name="Wangdi T."/>
            <person name="Whittaker C."/>
            <person name="Wilkinson J."/>
            <person name="Wu Y."/>
            <person name="Wyman D."/>
            <person name="Yadav S."/>
            <person name="Yang S."/>
            <person name="Yang X."/>
            <person name="Yeager S."/>
            <person name="Yee E."/>
            <person name="Young G."/>
            <person name="Zainoun J."/>
            <person name="Zembeck L."/>
            <person name="Zimmer A."/>
            <person name="Zody M."/>
            <person name="Lander E."/>
        </authorList>
    </citation>
    <scope>NUCLEOTIDE SEQUENCE [LARGE SCALE GENOMIC DNA]</scope>
</reference>
<keyword evidence="8" id="KW-0677">Repeat</keyword>
<evidence type="ECO:0000256" key="21">
    <source>
        <dbReference type="PROSITE-ProRule" id="PRU00302"/>
    </source>
</evidence>
<evidence type="ECO:0000256" key="13">
    <source>
        <dbReference type="ARBA" id="ARBA00023180"/>
    </source>
</evidence>
<keyword evidence="12 17" id="KW-1015">Disulfide bond</keyword>
<feature type="domain" description="CUB" evidence="23">
    <location>
        <begin position="204"/>
        <end position="319"/>
    </location>
</feature>
<dbReference type="Gene3D" id="2.10.70.10">
    <property type="entry name" value="Complement Module, domain 1"/>
    <property type="match status" value="2"/>
</dbReference>
<dbReference type="SMART" id="SM00020">
    <property type="entry name" value="Tryp_SPc"/>
    <property type="match status" value="1"/>
</dbReference>
<feature type="disulfide bond" evidence="17">
    <location>
        <begin position="385"/>
        <end position="433"/>
    </location>
</feature>
<evidence type="ECO:0000256" key="18">
    <source>
        <dbReference type="PIRSR" id="PIRSR001155-3"/>
    </source>
</evidence>
<comment type="subcellular location">
    <subcellularLocation>
        <location evidence="1">Secreted</location>
    </subcellularLocation>
</comment>
<dbReference type="InterPro" id="IPR000436">
    <property type="entry name" value="Sushi_SCR_CCP_dom"/>
</dbReference>
<dbReference type="PANTHER" id="PTHR24255:SF38">
    <property type="entry name" value="MANNAN-BINDING LECTIN SERINE PROTEASE 1-LIKE"/>
    <property type="match status" value="1"/>
</dbReference>
<dbReference type="GeneTree" id="ENSGT00950000183084"/>
<evidence type="ECO:0000256" key="1">
    <source>
        <dbReference type="ARBA" id="ARBA00004613"/>
    </source>
</evidence>
<dbReference type="FunFam" id="2.10.70.10:FF:000014">
    <property type="entry name" value="Membrane cofactor protein"/>
    <property type="match status" value="1"/>
</dbReference>
<keyword evidence="19" id="KW-0479">Metal-binding</keyword>
<feature type="binding site" evidence="19">
    <location>
        <position position="75"/>
    </location>
    <ligand>
        <name>Ca(2+)</name>
        <dbReference type="ChEBI" id="CHEBI:29108"/>
        <label>1</label>
    </ligand>
</feature>
<dbReference type="CDD" id="cd00190">
    <property type="entry name" value="Tryp_SPc"/>
    <property type="match status" value="1"/>
</dbReference>
<feature type="disulfide bond" description="Interchain (between heavy and light chains)" evidence="17">
    <location>
        <begin position="454"/>
        <end position="598"/>
    </location>
</feature>
<dbReference type="SMART" id="SM00042">
    <property type="entry name" value="CUB"/>
    <property type="match status" value="2"/>
</dbReference>
<dbReference type="InterPro" id="IPR001881">
    <property type="entry name" value="EGF-like_Ca-bd_dom"/>
</dbReference>
<feature type="binding site" evidence="19">
    <location>
        <position position="89"/>
    </location>
    <ligand>
        <name>Ca(2+)</name>
        <dbReference type="ChEBI" id="CHEBI:29108"/>
        <label>1</label>
    </ligand>
</feature>
<dbReference type="FunFam" id="2.10.25.10:FF:000240">
    <property type="entry name" value="Vitamin K-dependent protein S"/>
    <property type="match status" value="1"/>
</dbReference>
<feature type="active site" description="Charge relay system" evidence="16">
    <location>
        <position position="578"/>
    </location>
</feature>
<feature type="domain" description="Sushi" evidence="25">
    <location>
        <begin position="321"/>
        <end position="382"/>
    </location>
</feature>
<dbReference type="PRINTS" id="PR00722">
    <property type="entry name" value="CHYMOTRYPSIN"/>
</dbReference>
<proteinExistence type="inferred from homology"/>
<dbReference type="eggNOG" id="KOG3627">
    <property type="taxonomic scope" value="Eukaryota"/>
</dbReference>
<dbReference type="Pfam" id="PF00084">
    <property type="entry name" value="Sushi"/>
    <property type="match status" value="1"/>
</dbReference>
<sequence length="741" mass="82827">HLFLNSNIHRIQLLSILVLLPIVTEGEVIHLDESFGELLSPNFPQPYPDNVDKTWVINAPPANQVQVYFSQFSLEDSYDEDFGGACAYDYLRIDTGGENRTFCGNRLPASSRNPIISKDNLMIVKFFSDYSNDDPRPVGFRAHYVIADKDECSELEYARLHTTEDWDEVIYCNHHCINVPGSYYCTCRPGFQLHSNRHTCTATCQGQVLSGDSGFVASPDYPQHYSKLTDCDWTIQVREGLSLNVTLATLFDIEEHFNYTDCPYDWLKMTYSGRDRVYCGTNIPIAGVWTDLNTRTLRLDFHTDYAIERAGFNLTYQTIRIRCLEAPVLPNGIIHSQSSNSFYEFEDEVSFTCDTGYELVGESSITCLSNGRWSHLIPRCTIKSCGPPTNLLSVANSRIEGYSSLDLTYGDVATVVCNEWYTMSSGAAASWICANTSRWEAMEAGAVPVCNPECGEANMARHNLLGGHIAGGVSAGRNQFPWMVMLNFGINANVVGDRLCGASLISSRYVLTAAHCVTIERAYAPANTPREARHVHVWLGVHDRREDHNITIQTSARNVSILELYRHPLYNPNTFNYDVAILKLSEHVIMNDVIRPICLPYSNEDFARVRPHTYGEIIGWGKISPTKSAYILQHGNTSIVSNAQCTRRLNVLASRYSHIGQLVSGGFGITRNMFCAGSAYGSRGYTCQGDSGGPFMLQAPNGRYYVHGIVSFGFTSTLCGQSLAYSGYTMMNKDVVEWVHE</sequence>
<protein>
    <recommendedName>
        <fullName evidence="28">Complement subcomponent C1r</fullName>
    </recommendedName>
</protein>
<dbReference type="InterPro" id="IPR024175">
    <property type="entry name" value="Pept_S1A_C1r/C1S/mannan-bd"/>
</dbReference>
<feature type="domain" description="Peptidase S1" evidence="24">
    <location>
        <begin position="469"/>
        <end position="741"/>
    </location>
</feature>
<dbReference type="SMART" id="SM00179">
    <property type="entry name" value="EGF_CA"/>
    <property type="match status" value="1"/>
</dbReference>
<feature type="disulfide bond" evidence="17 20">
    <location>
        <begin position="86"/>
        <end position="103"/>
    </location>
</feature>
<dbReference type="InterPro" id="IPR035914">
    <property type="entry name" value="Sperma_CUB_dom_sf"/>
</dbReference>
<dbReference type="InterPro" id="IPR001254">
    <property type="entry name" value="Trypsin_dom"/>
</dbReference>
<keyword evidence="4" id="KW-0399">Innate immunity</keyword>
<dbReference type="InterPro" id="IPR026823">
    <property type="entry name" value="cEGF"/>
</dbReference>
<dbReference type="FunFam" id="2.40.10.10:FF:000028">
    <property type="entry name" value="Serine protease easter"/>
    <property type="match status" value="1"/>
</dbReference>
<feature type="disulfide bond" evidence="17">
    <location>
        <begin position="323"/>
        <end position="367"/>
    </location>
</feature>
<organism evidence="26 27">
    <name type="scientific">Ciona savignyi</name>
    <name type="common">Pacific transparent sea squirt</name>
    <dbReference type="NCBI Taxonomy" id="51511"/>
    <lineage>
        <taxon>Eukaryota</taxon>
        <taxon>Metazoa</taxon>
        <taxon>Chordata</taxon>
        <taxon>Tunicata</taxon>
        <taxon>Ascidiacea</taxon>
        <taxon>Phlebobranchia</taxon>
        <taxon>Cionidae</taxon>
        <taxon>Ciona</taxon>
    </lineage>
</organism>
<dbReference type="InterPro" id="IPR000859">
    <property type="entry name" value="CUB_dom"/>
</dbReference>
<feature type="disulfide bond" evidence="17">
    <location>
        <begin position="172"/>
        <end position="185"/>
    </location>
</feature>
<keyword evidence="10" id="KW-0720">Serine protease</keyword>
<dbReference type="PROSITE" id="PS50240">
    <property type="entry name" value="TRYPSIN_DOM"/>
    <property type="match status" value="1"/>
</dbReference>
<keyword evidence="14 18" id="KW-0379">Hydroxylation</keyword>
<evidence type="ECO:0000259" key="25">
    <source>
        <dbReference type="PROSITE" id="PS50923"/>
    </source>
</evidence>
<dbReference type="OMA" id="QHWVAQG"/>
<dbReference type="GO" id="GO:0045087">
    <property type="term" value="P:innate immune response"/>
    <property type="evidence" value="ECO:0007669"/>
    <property type="project" value="UniProtKB-KW"/>
</dbReference>
<dbReference type="GO" id="GO:0004252">
    <property type="term" value="F:serine-type endopeptidase activity"/>
    <property type="evidence" value="ECO:0007669"/>
    <property type="project" value="InterPro"/>
</dbReference>
<keyword evidence="9" id="KW-0378">Hydrolase</keyword>
<dbReference type="Ensembl" id="ENSCSAVT00000006954.1">
    <property type="protein sequence ID" value="ENSCSAVP00000006867.1"/>
    <property type="gene ID" value="ENSCSAVG00000004096.1"/>
</dbReference>
<feature type="disulfide bond" evidence="17">
    <location>
        <begin position="417"/>
        <end position="450"/>
    </location>
</feature>
<keyword evidence="6" id="KW-0645">Protease</keyword>
<comment type="similarity">
    <text evidence="15">Belongs to the peptidase S1 family. CLIP subfamily.</text>
</comment>
<dbReference type="InterPro" id="IPR001314">
    <property type="entry name" value="Peptidase_S1A"/>
</dbReference>
<evidence type="ECO:0000256" key="3">
    <source>
        <dbReference type="ARBA" id="ARBA00022536"/>
    </source>
</evidence>
<dbReference type="InterPro" id="IPR018114">
    <property type="entry name" value="TRYPSIN_HIS"/>
</dbReference>
<feature type="binding site" evidence="19">
    <location>
        <position position="178"/>
    </location>
    <ligand>
        <name>Ca(2+)</name>
        <dbReference type="ChEBI" id="CHEBI:29108"/>
        <label>2</label>
    </ligand>
</feature>
<dbReference type="SUPFAM" id="SSF50494">
    <property type="entry name" value="Trypsin-like serine proteases"/>
    <property type="match status" value="1"/>
</dbReference>
<comment type="PTM">
    <text evidence="18">The iron and 2-oxoglutarate dependent 3-hydroxylation of aspartate and asparagine is (R) stereospecific within EGF domains.</text>
</comment>
<evidence type="ECO:0000256" key="22">
    <source>
        <dbReference type="SAM" id="SignalP"/>
    </source>
</evidence>
<evidence type="ECO:0000256" key="10">
    <source>
        <dbReference type="ARBA" id="ARBA00022825"/>
    </source>
</evidence>
<dbReference type="InterPro" id="IPR009003">
    <property type="entry name" value="Peptidase_S1_PA"/>
</dbReference>
<dbReference type="AlphaFoldDB" id="H2YNG0"/>
<evidence type="ECO:0000256" key="15">
    <source>
        <dbReference type="ARBA" id="ARBA00024195"/>
    </source>
</evidence>
<feature type="disulfide bond" evidence="17">
    <location>
        <begin position="152"/>
        <end position="176"/>
    </location>
</feature>
<evidence type="ECO:0000256" key="5">
    <source>
        <dbReference type="ARBA" id="ARBA00022659"/>
    </source>
</evidence>
<feature type="active site" description="Charge relay system" evidence="16">
    <location>
        <position position="691"/>
    </location>
</feature>
<dbReference type="SMART" id="SM00032">
    <property type="entry name" value="CCP"/>
    <property type="match status" value="2"/>
</dbReference>
<feature type="disulfide bond" evidence="17 20">
    <location>
        <begin position="262"/>
        <end position="279"/>
    </location>
</feature>
<dbReference type="InterPro" id="IPR000742">
    <property type="entry name" value="EGF"/>
</dbReference>
<keyword evidence="2" id="KW-0964">Secreted</keyword>
<dbReference type="PIRSF" id="PIRSF001155">
    <property type="entry name" value="C1r_C1s_MASP"/>
    <property type="match status" value="1"/>
</dbReference>
<dbReference type="PROSITE" id="PS01180">
    <property type="entry name" value="CUB"/>
    <property type="match status" value="2"/>
</dbReference>
<reference evidence="26" key="3">
    <citation type="submission" date="2025-09" db="UniProtKB">
        <authorList>
            <consortium name="Ensembl"/>
        </authorList>
    </citation>
    <scope>IDENTIFICATION</scope>
</reference>
<evidence type="ECO:0000256" key="11">
    <source>
        <dbReference type="ARBA" id="ARBA00022859"/>
    </source>
</evidence>
<evidence type="ECO:0000256" key="7">
    <source>
        <dbReference type="ARBA" id="ARBA00022729"/>
    </source>
</evidence>
<dbReference type="SMART" id="SM00181">
    <property type="entry name" value="EGF"/>
    <property type="match status" value="1"/>
</dbReference>
<feature type="disulfide bond" evidence="17 20">
    <location>
        <begin position="204"/>
        <end position="231"/>
    </location>
</feature>
<evidence type="ECO:0000256" key="8">
    <source>
        <dbReference type="ARBA" id="ARBA00022737"/>
    </source>
</evidence>
<dbReference type="STRING" id="51511.ENSCSAVP00000006867"/>
<dbReference type="GO" id="GO:0006956">
    <property type="term" value="P:complement activation"/>
    <property type="evidence" value="ECO:0007669"/>
    <property type="project" value="InterPro"/>
</dbReference>
<dbReference type="SUPFAM" id="SSF49854">
    <property type="entry name" value="Spermadhesin, CUB domain"/>
    <property type="match status" value="2"/>
</dbReference>
<dbReference type="CDD" id="cd00041">
    <property type="entry name" value="CUB"/>
    <property type="match status" value="2"/>
</dbReference>
<dbReference type="Pfam" id="PF00089">
    <property type="entry name" value="Trypsin"/>
    <property type="match status" value="1"/>
</dbReference>
<feature type="modified residue" description="(3R)-3-hydroxyasparagine" evidence="18">
    <location>
        <position position="178"/>
    </location>
</feature>
<keyword evidence="13" id="KW-0325">Glycoprotein</keyword>
<dbReference type="HOGENOM" id="CLU_006842_14_1_1"/>
<feature type="disulfide bond" evidence="17">
    <location>
        <begin position="645"/>
        <end position="675"/>
    </location>
</feature>
<feature type="domain" description="CUB" evidence="23">
    <location>
        <begin position="25"/>
        <end position="147"/>
    </location>
</feature>
<feature type="disulfide bond" evidence="17 21">
    <location>
        <begin position="353"/>
        <end position="380"/>
    </location>
</feature>
<feature type="chain" id="PRO_5003578449" description="Complement subcomponent C1r" evidence="22">
    <location>
        <begin position="27"/>
        <end position="741"/>
    </location>
</feature>
<feature type="binding site" evidence="19">
    <location>
        <position position="304"/>
    </location>
    <ligand>
        <name>Ca(2+)</name>
        <dbReference type="ChEBI" id="CHEBI:29108"/>
        <label>3</label>
    </ligand>
</feature>
<reference evidence="26" key="2">
    <citation type="submission" date="2025-08" db="UniProtKB">
        <authorList>
            <consortium name="Ensembl"/>
        </authorList>
    </citation>
    <scope>IDENTIFICATION</scope>
</reference>
<feature type="domain" description="Sushi" evidence="25">
    <location>
        <begin position="383"/>
        <end position="452"/>
    </location>
</feature>
<dbReference type="Gene3D" id="2.60.120.290">
    <property type="entry name" value="Spermadhesin, CUB domain"/>
    <property type="match status" value="2"/>
</dbReference>
<dbReference type="InterPro" id="IPR035976">
    <property type="entry name" value="Sushi/SCR/CCP_sf"/>
</dbReference>
<evidence type="ECO:0000313" key="27">
    <source>
        <dbReference type="Proteomes" id="UP000007875"/>
    </source>
</evidence>
<feature type="disulfide bond" evidence="17">
    <location>
        <begin position="187"/>
        <end position="200"/>
    </location>
</feature>
<evidence type="ECO:0000256" key="19">
    <source>
        <dbReference type="PIRSR" id="PIRSR001155-4"/>
    </source>
</evidence>
<evidence type="ECO:0000256" key="17">
    <source>
        <dbReference type="PIRSR" id="PIRSR001155-2"/>
    </source>
</evidence>
<keyword evidence="27" id="KW-1185">Reference proteome</keyword>